<organism evidence="3 4">
    <name type="scientific">Nematocida displodere</name>
    <dbReference type="NCBI Taxonomy" id="1805483"/>
    <lineage>
        <taxon>Eukaryota</taxon>
        <taxon>Fungi</taxon>
        <taxon>Fungi incertae sedis</taxon>
        <taxon>Microsporidia</taxon>
        <taxon>Nematocida</taxon>
    </lineage>
</organism>
<keyword evidence="2" id="KW-0472">Membrane</keyword>
<evidence type="ECO:0000256" key="1">
    <source>
        <dbReference type="SAM" id="MobiDB-lite"/>
    </source>
</evidence>
<feature type="transmembrane region" description="Helical" evidence="2">
    <location>
        <begin position="100"/>
        <end position="121"/>
    </location>
</feature>
<protein>
    <submittedName>
        <fullName evidence="3">Uncharacterized protein</fullName>
    </submittedName>
</protein>
<dbReference type="EMBL" id="LTDL01000038">
    <property type="protein sequence ID" value="OAG29993.1"/>
    <property type="molecule type" value="Genomic_DNA"/>
</dbReference>
<sequence length="165" mass="17882">MPRSAKSYEMSQSVTNLPKQRDSESIELPAMSMDLPGTSFGTNSIGVTNGTISIDGTNDSIPESVPEVTVDPATSSAAPEAAPDTTPMGAVKAFYQEWRLVFDFLWMLSFMVFVTTFLLFANKVFSVFSGSGVAESGEGKSYIPLGSINNTADLQKPWSYRWGKN</sequence>
<dbReference type="VEuPathDB" id="MicrosporidiaDB:NEDG_01540"/>
<accession>A0A177EDF2</accession>
<gene>
    <name evidence="3" type="ORF">NEDG_01540</name>
</gene>
<dbReference type="AlphaFoldDB" id="A0A177EDF2"/>
<reference evidence="3 4" key="1">
    <citation type="submission" date="2016-02" db="EMBL/GenBank/DDBJ databases">
        <title>Discovery of a natural microsporidian pathogen with a broad tissue tropism in Caenorhabditis elegans.</title>
        <authorList>
            <person name="Luallen R.J."/>
            <person name="Reinke A.W."/>
            <person name="Tong L."/>
            <person name="Botts M.R."/>
            <person name="Felix M.-A."/>
            <person name="Troemel E.R."/>
        </authorList>
    </citation>
    <scope>NUCLEOTIDE SEQUENCE [LARGE SCALE GENOMIC DNA]</scope>
    <source>
        <strain evidence="3 4">JUm2807</strain>
    </source>
</reference>
<evidence type="ECO:0000256" key="2">
    <source>
        <dbReference type="SAM" id="Phobius"/>
    </source>
</evidence>
<evidence type="ECO:0000313" key="4">
    <source>
        <dbReference type="Proteomes" id="UP000185944"/>
    </source>
</evidence>
<dbReference type="GeneID" id="93647890"/>
<feature type="region of interest" description="Disordered" evidence="1">
    <location>
        <begin position="1"/>
        <end position="25"/>
    </location>
</feature>
<comment type="caution">
    <text evidence="3">The sequence shown here is derived from an EMBL/GenBank/DDBJ whole genome shotgun (WGS) entry which is preliminary data.</text>
</comment>
<keyword evidence="2" id="KW-1133">Transmembrane helix</keyword>
<keyword evidence="2" id="KW-0812">Transmembrane</keyword>
<feature type="compositionally biased region" description="Low complexity" evidence="1">
    <location>
        <begin position="71"/>
        <end position="83"/>
    </location>
</feature>
<name>A0A177EDF2_9MICR</name>
<evidence type="ECO:0000313" key="3">
    <source>
        <dbReference type="EMBL" id="OAG29993.1"/>
    </source>
</evidence>
<dbReference type="RefSeq" id="XP_067544545.1">
    <property type="nucleotide sequence ID" value="XM_067688958.1"/>
</dbReference>
<proteinExistence type="predicted"/>
<feature type="compositionally biased region" description="Polar residues" evidence="1">
    <location>
        <begin position="9"/>
        <end position="18"/>
    </location>
</feature>
<dbReference type="Proteomes" id="UP000185944">
    <property type="component" value="Unassembled WGS sequence"/>
</dbReference>
<keyword evidence="4" id="KW-1185">Reference proteome</keyword>
<feature type="region of interest" description="Disordered" evidence="1">
    <location>
        <begin position="56"/>
        <end position="83"/>
    </location>
</feature>